<proteinExistence type="predicted"/>
<gene>
    <name evidence="1" type="ORF">D1614_25490</name>
</gene>
<organism evidence="1 2">
    <name type="scientific">Maribellus luteus</name>
    <dbReference type="NCBI Taxonomy" id="2305463"/>
    <lineage>
        <taxon>Bacteria</taxon>
        <taxon>Pseudomonadati</taxon>
        <taxon>Bacteroidota</taxon>
        <taxon>Bacteroidia</taxon>
        <taxon>Marinilabiliales</taxon>
        <taxon>Prolixibacteraceae</taxon>
        <taxon>Maribellus</taxon>
    </lineage>
</organism>
<reference evidence="1 2" key="1">
    <citation type="submission" date="2018-08" db="EMBL/GenBank/DDBJ databases">
        <title>Pallidiluteibacterium maritimus gen. nov., sp. nov., isolated from coastal sediment.</title>
        <authorList>
            <person name="Zhou L.Y."/>
        </authorList>
    </citation>
    <scope>NUCLEOTIDE SEQUENCE [LARGE SCALE GENOMIC DNA]</scope>
    <source>
        <strain evidence="1 2">XSD2</strain>
    </source>
</reference>
<name>A0A399SI55_9BACT</name>
<dbReference type="EMBL" id="QWGR01000352">
    <property type="protein sequence ID" value="RIJ42183.1"/>
    <property type="molecule type" value="Genomic_DNA"/>
</dbReference>
<comment type="caution">
    <text evidence="1">The sequence shown here is derived from an EMBL/GenBank/DDBJ whole genome shotgun (WGS) entry which is preliminary data.</text>
</comment>
<dbReference type="Proteomes" id="UP000265926">
    <property type="component" value="Unassembled WGS sequence"/>
</dbReference>
<keyword evidence="2" id="KW-1185">Reference proteome</keyword>
<protein>
    <submittedName>
        <fullName evidence="1">Uncharacterized protein</fullName>
    </submittedName>
</protein>
<accession>A0A399SI55</accession>
<evidence type="ECO:0000313" key="1">
    <source>
        <dbReference type="EMBL" id="RIJ42183.1"/>
    </source>
</evidence>
<dbReference type="AlphaFoldDB" id="A0A399SI55"/>
<evidence type="ECO:0000313" key="2">
    <source>
        <dbReference type="Proteomes" id="UP000265926"/>
    </source>
</evidence>
<sequence>MDGGLRDLNFLVCGLAGRICAAIGAPSASEPLISGRVTASARFPLLWLGACALSPDGGPQM</sequence>